<keyword evidence="2" id="KW-0805">Transcription regulation</keyword>
<dbReference type="GO" id="GO:2000142">
    <property type="term" value="P:regulation of DNA-templated transcription initiation"/>
    <property type="evidence" value="ECO:0007669"/>
    <property type="project" value="TreeGrafter"/>
</dbReference>
<dbReference type="SUPFAM" id="SSF46785">
    <property type="entry name" value="Winged helix' DNA-binding domain"/>
    <property type="match status" value="1"/>
</dbReference>
<dbReference type="PROSITE" id="PS50931">
    <property type="entry name" value="HTH_LYSR"/>
    <property type="match status" value="1"/>
</dbReference>
<evidence type="ECO:0000256" key="5">
    <source>
        <dbReference type="ARBA" id="ARBA00023163"/>
    </source>
</evidence>
<dbReference type="Pfam" id="PF03466">
    <property type="entry name" value="LysR_substrate"/>
    <property type="match status" value="1"/>
</dbReference>
<dbReference type="Proteomes" id="UP000095143">
    <property type="component" value="Unassembled WGS sequence"/>
</dbReference>
<comment type="caution">
    <text evidence="7">The sequence shown here is derived from an EMBL/GenBank/DDBJ whole genome shotgun (WGS) entry which is preliminary data.</text>
</comment>
<sequence>MELRQLRYFVKVVEMTSLGRAALELNVGTSALSQQMSKLEDELATRLLNRTSTGVSPTAAGLAFLHHAQLTLRQADAAVQAAQRGRMRGYVSVGLPPTTASVLALPLIEAMRARYPDIQLHLVEMLSGYLASQLSARQLDLAVVFQADIARRWTMIPLLDEAVTLLHAPGFPGIPPGDTLSLAQIGDIPLVLPSSGHGLRATLANAFEAAGMPLNVVMEIDGLATLMDVVRHGVAATLQPGAAAARFAGSGLCVVQIHEKHLMRRNTLASLPDDELSPAALAVRVVIRDVVRVLVEKREWPGATLL</sequence>
<protein>
    <submittedName>
        <fullName evidence="7">LysR family transcriptional regulator</fullName>
    </submittedName>
</protein>
<dbReference type="FunFam" id="1.10.10.10:FF:000001">
    <property type="entry name" value="LysR family transcriptional regulator"/>
    <property type="match status" value="1"/>
</dbReference>
<dbReference type="Gene3D" id="3.40.190.290">
    <property type="match status" value="1"/>
</dbReference>
<name>A0A1C2E0F6_9PSED</name>
<evidence type="ECO:0000256" key="1">
    <source>
        <dbReference type="ARBA" id="ARBA00009437"/>
    </source>
</evidence>
<dbReference type="Pfam" id="PF00126">
    <property type="entry name" value="HTH_1"/>
    <property type="match status" value="1"/>
</dbReference>
<organism evidence="7 8">
    <name type="scientific">Pseudomonas graminis</name>
    <dbReference type="NCBI Taxonomy" id="158627"/>
    <lineage>
        <taxon>Bacteria</taxon>
        <taxon>Pseudomonadati</taxon>
        <taxon>Pseudomonadota</taxon>
        <taxon>Gammaproteobacteria</taxon>
        <taxon>Pseudomonadales</taxon>
        <taxon>Pseudomonadaceae</taxon>
        <taxon>Pseudomonas</taxon>
    </lineage>
</organism>
<evidence type="ECO:0000259" key="6">
    <source>
        <dbReference type="PROSITE" id="PS50931"/>
    </source>
</evidence>
<dbReference type="Gene3D" id="1.10.10.10">
    <property type="entry name" value="Winged helix-like DNA-binding domain superfamily/Winged helix DNA-binding domain"/>
    <property type="match status" value="1"/>
</dbReference>
<proteinExistence type="inferred from homology"/>
<dbReference type="AlphaFoldDB" id="A0A1C2E0F6"/>
<dbReference type="PANTHER" id="PTHR30293:SF0">
    <property type="entry name" value="NITROGEN ASSIMILATION REGULATORY PROTEIN NAC"/>
    <property type="match status" value="1"/>
</dbReference>
<gene>
    <name evidence="7" type="ORF">BBI10_12740</name>
</gene>
<dbReference type="InterPro" id="IPR005119">
    <property type="entry name" value="LysR_subst-bd"/>
</dbReference>
<evidence type="ECO:0000313" key="7">
    <source>
        <dbReference type="EMBL" id="OCX20423.1"/>
    </source>
</evidence>
<dbReference type="InterPro" id="IPR036388">
    <property type="entry name" value="WH-like_DNA-bd_sf"/>
</dbReference>
<keyword evidence="4" id="KW-0010">Activator</keyword>
<evidence type="ECO:0000313" key="8">
    <source>
        <dbReference type="Proteomes" id="UP000095143"/>
    </source>
</evidence>
<dbReference type="RefSeq" id="WP_065988871.1">
    <property type="nucleotide sequence ID" value="NZ_MDEN01000062.1"/>
</dbReference>
<evidence type="ECO:0000256" key="2">
    <source>
        <dbReference type="ARBA" id="ARBA00023015"/>
    </source>
</evidence>
<dbReference type="OrthoDB" id="8479357at2"/>
<dbReference type="InterPro" id="IPR036390">
    <property type="entry name" value="WH_DNA-bd_sf"/>
</dbReference>
<dbReference type="GO" id="GO:0003700">
    <property type="term" value="F:DNA-binding transcription factor activity"/>
    <property type="evidence" value="ECO:0007669"/>
    <property type="project" value="InterPro"/>
</dbReference>
<accession>A0A1C2E0F6</accession>
<evidence type="ECO:0000256" key="3">
    <source>
        <dbReference type="ARBA" id="ARBA00023125"/>
    </source>
</evidence>
<keyword evidence="5" id="KW-0804">Transcription</keyword>
<dbReference type="EMBL" id="MDEN01000062">
    <property type="protein sequence ID" value="OCX20423.1"/>
    <property type="molecule type" value="Genomic_DNA"/>
</dbReference>
<dbReference type="InterPro" id="IPR000847">
    <property type="entry name" value="LysR_HTH_N"/>
</dbReference>
<keyword evidence="3" id="KW-0238">DNA-binding</keyword>
<dbReference type="PANTHER" id="PTHR30293">
    <property type="entry name" value="TRANSCRIPTIONAL REGULATORY PROTEIN NAC-RELATED"/>
    <property type="match status" value="1"/>
</dbReference>
<comment type="similarity">
    <text evidence="1">Belongs to the LysR transcriptional regulatory family.</text>
</comment>
<evidence type="ECO:0000256" key="4">
    <source>
        <dbReference type="ARBA" id="ARBA00023159"/>
    </source>
</evidence>
<reference evidence="7 8" key="1">
    <citation type="submission" date="2016-08" db="EMBL/GenBank/DDBJ databases">
        <title>Whole genome sequence of Pseudomonas graminis strain UASWS1507, a potential biological control agent for agriculture.</title>
        <authorList>
            <person name="Crovadore J."/>
            <person name="Calmin G."/>
            <person name="Chablais R."/>
            <person name="Cochard B."/>
            <person name="Lefort F."/>
        </authorList>
    </citation>
    <scope>NUCLEOTIDE SEQUENCE [LARGE SCALE GENOMIC DNA]</scope>
    <source>
        <strain evidence="7 8">UASWS1507</strain>
    </source>
</reference>
<dbReference type="SUPFAM" id="SSF53850">
    <property type="entry name" value="Periplasmic binding protein-like II"/>
    <property type="match status" value="1"/>
</dbReference>
<feature type="domain" description="HTH lysR-type" evidence="6">
    <location>
        <begin position="1"/>
        <end position="58"/>
    </location>
</feature>
<dbReference type="GO" id="GO:0003677">
    <property type="term" value="F:DNA binding"/>
    <property type="evidence" value="ECO:0007669"/>
    <property type="project" value="UniProtKB-KW"/>
</dbReference>